<keyword evidence="10" id="KW-1185">Reference proteome</keyword>
<dbReference type="SUPFAM" id="SSF53822">
    <property type="entry name" value="Periplasmic binding protein-like I"/>
    <property type="match status" value="1"/>
</dbReference>
<name>A0A140LAF3_9FIRM</name>
<dbReference type="PANTHER" id="PTHR34296:SF2">
    <property type="entry name" value="ABC TRANSPORTER GUANOSINE-BINDING PROTEIN NUPN"/>
    <property type="match status" value="1"/>
</dbReference>
<evidence type="ECO:0000256" key="3">
    <source>
        <dbReference type="ARBA" id="ARBA00022475"/>
    </source>
</evidence>
<feature type="signal peptide" evidence="7">
    <location>
        <begin position="1"/>
        <end position="21"/>
    </location>
</feature>
<dbReference type="CDD" id="cd06354">
    <property type="entry name" value="PBP1_PrnA-like"/>
    <property type="match status" value="1"/>
</dbReference>
<protein>
    <submittedName>
        <fullName evidence="9">Membrane lipoprotein TmpC</fullName>
    </submittedName>
</protein>
<dbReference type="InterPro" id="IPR003760">
    <property type="entry name" value="PnrA-like"/>
</dbReference>
<dbReference type="Proteomes" id="UP000070427">
    <property type="component" value="Unassembled WGS sequence"/>
</dbReference>
<evidence type="ECO:0000256" key="1">
    <source>
        <dbReference type="ARBA" id="ARBA00004193"/>
    </source>
</evidence>
<evidence type="ECO:0000256" key="4">
    <source>
        <dbReference type="ARBA" id="ARBA00022729"/>
    </source>
</evidence>
<proteinExistence type="inferred from homology"/>
<dbReference type="EMBL" id="LOED01000010">
    <property type="protein sequence ID" value="KXG77528.1"/>
    <property type="molecule type" value="Genomic_DNA"/>
</dbReference>
<sequence>MNGRKILAIALVLVLMAAVLAGCSGNKGQQQQNQQGQQPSGEEKLKVGLVFDVGGRGDLSFNDSAYAGLERAAKDFADKIEVEYREPSAGGQDREQLLRLLAENGFDLIFGVGFLFTEHIQKVSQEFPDVKFALIDGAIDGLDENSNVACLLFKEHEGSFLVGAAAAMKSKTGKIGFVGGMKSPLIERFEVGYMAGAKYVNPNIEIYSDYIGTTGDAFKDPVKGKELALNQFKKGADVVYHASGASGVGVIEAAAAEKKFAIGVDSDQSLSATEEQRPYILTSMLKRVDVAVYETIKSMVEGNFKGGYKVFGLAEDGVGYAENDYNKELIADIKPKLEEIKEKIIKGEIKVPVDKTEYNEFLKSNFK</sequence>
<dbReference type="AlphaFoldDB" id="A0A140LAF3"/>
<dbReference type="RefSeq" id="WP_066352953.1">
    <property type="nucleotide sequence ID" value="NZ_LOED01000010.1"/>
</dbReference>
<evidence type="ECO:0000256" key="6">
    <source>
        <dbReference type="ARBA" id="ARBA00023288"/>
    </source>
</evidence>
<dbReference type="OrthoDB" id="9769871at2"/>
<dbReference type="PANTHER" id="PTHR34296">
    <property type="entry name" value="TRANSCRIPTIONAL ACTIVATOR PROTEIN MED"/>
    <property type="match status" value="1"/>
</dbReference>
<dbReference type="InterPro" id="IPR028082">
    <property type="entry name" value="Peripla_BP_I"/>
</dbReference>
<dbReference type="InParanoid" id="A0A140LAF3"/>
<dbReference type="Pfam" id="PF02608">
    <property type="entry name" value="Bmp"/>
    <property type="match status" value="1"/>
</dbReference>
<evidence type="ECO:0000256" key="2">
    <source>
        <dbReference type="ARBA" id="ARBA00008610"/>
    </source>
</evidence>
<comment type="similarity">
    <text evidence="2">Belongs to the BMP lipoprotein family.</text>
</comment>
<dbReference type="PROSITE" id="PS51257">
    <property type="entry name" value="PROKAR_LIPOPROTEIN"/>
    <property type="match status" value="1"/>
</dbReference>
<evidence type="ECO:0000256" key="5">
    <source>
        <dbReference type="ARBA" id="ARBA00023136"/>
    </source>
</evidence>
<reference evidence="9 10" key="1">
    <citation type="submission" date="2015-12" db="EMBL/GenBank/DDBJ databases">
        <title>Draft genome sequnece of Fervidicola ferrireducens strain Y170.</title>
        <authorList>
            <person name="Patel B.K."/>
        </authorList>
    </citation>
    <scope>NUCLEOTIDE SEQUENCE [LARGE SCALE GENOMIC DNA]</scope>
    <source>
        <strain evidence="9 10">Y170</strain>
    </source>
</reference>
<keyword evidence="5" id="KW-0472">Membrane</keyword>
<feature type="domain" description="ABC transporter substrate-binding protein PnrA-like" evidence="8">
    <location>
        <begin position="48"/>
        <end position="354"/>
    </location>
</feature>
<keyword evidence="4 7" id="KW-0732">Signal</keyword>
<evidence type="ECO:0000256" key="7">
    <source>
        <dbReference type="SAM" id="SignalP"/>
    </source>
</evidence>
<dbReference type="FunCoup" id="A0A140LAF3">
    <property type="interactions" value="90"/>
</dbReference>
<evidence type="ECO:0000259" key="8">
    <source>
        <dbReference type="Pfam" id="PF02608"/>
    </source>
</evidence>
<organism evidence="9 10">
    <name type="scientific">Fervidicola ferrireducens</name>
    <dbReference type="NCBI Taxonomy" id="520764"/>
    <lineage>
        <taxon>Bacteria</taxon>
        <taxon>Bacillati</taxon>
        <taxon>Bacillota</taxon>
        <taxon>Clostridia</taxon>
        <taxon>Thermosediminibacterales</taxon>
        <taxon>Thermosediminibacteraceae</taxon>
        <taxon>Fervidicola</taxon>
    </lineage>
</organism>
<dbReference type="InterPro" id="IPR050957">
    <property type="entry name" value="BMP_lipoprotein"/>
</dbReference>
<accession>A0A140LAF3</accession>
<feature type="chain" id="PRO_5038704048" evidence="7">
    <location>
        <begin position="22"/>
        <end position="367"/>
    </location>
</feature>
<dbReference type="Gene3D" id="3.40.50.2300">
    <property type="match status" value="2"/>
</dbReference>
<evidence type="ECO:0000313" key="10">
    <source>
        <dbReference type="Proteomes" id="UP000070427"/>
    </source>
</evidence>
<comment type="subcellular location">
    <subcellularLocation>
        <location evidence="1">Cell membrane</location>
        <topology evidence="1">Lipid-anchor</topology>
    </subcellularLocation>
</comment>
<evidence type="ECO:0000313" key="9">
    <source>
        <dbReference type="EMBL" id="KXG77528.1"/>
    </source>
</evidence>
<keyword evidence="6 9" id="KW-0449">Lipoprotein</keyword>
<dbReference type="GO" id="GO:0005886">
    <property type="term" value="C:plasma membrane"/>
    <property type="evidence" value="ECO:0007669"/>
    <property type="project" value="UniProtKB-SubCell"/>
</dbReference>
<gene>
    <name evidence="9" type="primary">tmpC</name>
    <name evidence="9" type="ORF">AN618_10800</name>
</gene>
<keyword evidence="3" id="KW-1003">Cell membrane</keyword>
<comment type="caution">
    <text evidence="9">The sequence shown here is derived from an EMBL/GenBank/DDBJ whole genome shotgun (WGS) entry which is preliminary data.</text>
</comment>
<dbReference type="STRING" id="520764.AN618_10800"/>